<dbReference type="InterPro" id="IPR023561">
    <property type="entry name" value="Carbonic_anhydrase_a-class"/>
</dbReference>
<dbReference type="InterPro" id="IPR001148">
    <property type="entry name" value="CA_dom"/>
</dbReference>
<accession>A0AAV2QRS8</accession>
<comment type="catalytic activity">
    <reaction evidence="6">
        <text>hydrogencarbonate + H(+) = CO2 + H2O</text>
        <dbReference type="Rhea" id="RHEA:10748"/>
        <dbReference type="ChEBI" id="CHEBI:15377"/>
        <dbReference type="ChEBI" id="CHEBI:15378"/>
        <dbReference type="ChEBI" id="CHEBI:16526"/>
        <dbReference type="ChEBI" id="CHEBI:17544"/>
        <dbReference type="EC" id="4.2.1.1"/>
    </reaction>
</comment>
<feature type="domain" description="Alpha-carbonic anhydrase" evidence="8">
    <location>
        <begin position="64"/>
        <end position="172"/>
    </location>
</feature>
<evidence type="ECO:0000256" key="2">
    <source>
        <dbReference type="ARBA" id="ARBA00012925"/>
    </source>
</evidence>
<comment type="caution">
    <text evidence="9">The sequence shown here is derived from an EMBL/GenBank/DDBJ whole genome shotgun (WGS) entry which is preliminary data.</text>
</comment>
<dbReference type="Proteomes" id="UP001497623">
    <property type="component" value="Unassembled WGS sequence"/>
</dbReference>
<keyword evidence="4" id="KW-0862">Zinc</keyword>
<protein>
    <recommendedName>
        <fullName evidence="2">carbonic anhydrase</fullName>
        <ecNumber evidence="2">4.2.1.1</ecNumber>
    </recommendedName>
</protein>
<dbReference type="Gene3D" id="3.10.200.10">
    <property type="entry name" value="Alpha carbonic anhydrase"/>
    <property type="match status" value="1"/>
</dbReference>
<organism evidence="9 10">
    <name type="scientific">Meganyctiphanes norvegica</name>
    <name type="common">Northern krill</name>
    <name type="synonym">Thysanopoda norvegica</name>
    <dbReference type="NCBI Taxonomy" id="48144"/>
    <lineage>
        <taxon>Eukaryota</taxon>
        <taxon>Metazoa</taxon>
        <taxon>Ecdysozoa</taxon>
        <taxon>Arthropoda</taxon>
        <taxon>Crustacea</taxon>
        <taxon>Multicrustacea</taxon>
        <taxon>Malacostraca</taxon>
        <taxon>Eumalacostraca</taxon>
        <taxon>Eucarida</taxon>
        <taxon>Euphausiacea</taxon>
        <taxon>Euphausiidae</taxon>
        <taxon>Meganyctiphanes</taxon>
    </lineage>
</organism>
<dbReference type="PROSITE" id="PS51144">
    <property type="entry name" value="ALPHA_CA_2"/>
    <property type="match status" value="1"/>
</dbReference>
<gene>
    <name evidence="9" type="ORF">MNOR_LOCUS15511</name>
</gene>
<dbReference type="GO" id="GO:0004089">
    <property type="term" value="F:carbonate dehydratase activity"/>
    <property type="evidence" value="ECO:0007669"/>
    <property type="project" value="UniProtKB-EC"/>
</dbReference>
<reference evidence="9 10" key="1">
    <citation type="submission" date="2024-05" db="EMBL/GenBank/DDBJ databases">
        <authorList>
            <person name="Wallberg A."/>
        </authorList>
    </citation>
    <scope>NUCLEOTIDE SEQUENCE [LARGE SCALE GENOMIC DNA]</scope>
</reference>
<evidence type="ECO:0000256" key="3">
    <source>
        <dbReference type="ARBA" id="ARBA00022723"/>
    </source>
</evidence>
<proteinExistence type="inferred from homology"/>
<dbReference type="PANTHER" id="PTHR18952:SF265">
    <property type="entry name" value="CARBONIC ANHYDRASE"/>
    <property type="match status" value="1"/>
</dbReference>
<evidence type="ECO:0000313" key="10">
    <source>
        <dbReference type="Proteomes" id="UP001497623"/>
    </source>
</evidence>
<feature type="signal peptide" evidence="7">
    <location>
        <begin position="1"/>
        <end position="23"/>
    </location>
</feature>
<keyword evidence="5" id="KW-0456">Lyase</keyword>
<dbReference type="SUPFAM" id="SSF51069">
    <property type="entry name" value="Carbonic anhydrase"/>
    <property type="match status" value="1"/>
</dbReference>
<dbReference type="GO" id="GO:0005886">
    <property type="term" value="C:plasma membrane"/>
    <property type="evidence" value="ECO:0007669"/>
    <property type="project" value="TreeGrafter"/>
</dbReference>
<evidence type="ECO:0000256" key="6">
    <source>
        <dbReference type="ARBA" id="ARBA00048348"/>
    </source>
</evidence>
<feature type="chain" id="PRO_5043393806" description="carbonic anhydrase" evidence="7">
    <location>
        <begin position="24"/>
        <end position="172"/>
    </location>
</feature>
<keyword evidence="3" id="KW-0479">Metal-binding</keyword>
<dbReference type="AlphaFoldDB" id="A0AAV2QRS8"/>
<evidence type="ECO:0000313" key="9">
    <source>
        <dbReference type="EMBL" id="CAL4095888.1"/>
    </source>
</evidence>
<evidence type="ECO:0000256" key="7">
    <source>
        <dbReference type="SAM" id="SignalP"/>
    </source>
</evidence>
<feature type="non-terminal residue" evidence="9">
    <location>
        <position position="172"/>
    </location>
</feature>
<dbReference type="EC" id="4.2.1.1" evidence="2"/>
<sequence length="172" mass="17856">MEDLRSIYITLFITALCAHNGLGGPMADPDPGVNVIVDVNVNGGGGGGGGGGGHGGGTCNKDCGHWCYPGKDWPCTCPTFCNGTEQSPIDICSKSATTTSGSITFSSSYSVPIPNLEIKNNGHTVGASWVSTLDPRTITGGGLTGVYELAQFHFHWGCKDYRGSEHTVDGTR</sequence>
<dbReference type="Pfam" id="PF00194">
    <property type="entry name" value="Carb_anhydrase"/>
    <property type="match status" value="1"/>
</dbReference>
<keyword evidence="7" id="KW-0732">Signal</keyword>
<evidence type="ECO:0000259" key="8">
    <source>
        <dbReference type="PROSITE" id="PS51144"/>
    </source>
</evidence>
<dbReference type="GO" id="GO:0008270">
    <property type="term" value="F:zinc ion binding"/>
    <property type="evidence" value="ECO:0007669"/>
    <property type="project" value="InterPro"/>
</dbReference>
<name>A0AAV2QRS8_MEGNR</name>
<keyword evidence="10" id="KW-1185">Reference proteome</keyword>
<dbReference type="SMART" id="SM01057">
    <property type="entry name" value="Carb_anhydrase"/>
    <property type="match status" value="1"/>
</dbReference>
<evidence type="ECO:0000256" key="4">
    <source>
        <dbReference type="ARBA" id="ARBA00022833"/>
    </source>
</evidence>
<dbReference type="PANTHER" id="PTHR18952">
    <property type="entry name" value="CARBONIC ANHYDRASE"/>
    <property type="match status" value="1"/>
</dbReference>
<dbReference type="EMBL" id="CAXKWB010009726">
    <property type="protein sequence ID" value="CAL4095888.1"/>
    <property type="molecule type" value="Genomic_DNA"/>
</dbReference>
<comment type="similarity">
    <text evidence="1">Belongs to the alpha-carbonic anhydrase family.</text>
</comment>
<evidence type="ECO:0000256" key="5">
    <source>
        <dbReference type="ARBA" id="ARBA00023239"/>
    </source>
</evidence>
<evidence type="ECO:0000256" key="1">
    <source>
        <dbReference type="ARBA" id="ARBA00010718"/>
    </source>
</evidence>
<dbReference type="InterPro" id="IPR036398">
    <property type="entry name" value="CA_dom_sf"/>
</dbReference>